<evidence type="ECO:0000256" key="2">
    <source>
        <dbReference type="SAM" id="MobiDB-lite"/>
    </source>
</evidence>
<evidence type="ECO:0000256" key="1">
    <source>
        <dbReference type="SAM" id="Coils"/>
    </source>
</evidence>
<reference evidence="5" key="1">
    <citation type="journal article" date="2019" name="Int. J. Syst. Evol. Microbiol.">
        <title>The Global Catalogue of Microorganisms (GCM) 10K type strain sequencing project: providing services to taxonomists for standard genome sequencing and annotation.</title>
        <authorList>
            <consortium name="The Broad Institute Genomics Platform"/>
            <consortium name="The Broad Institute Genome Sequencing Center for Infectious Disease"/>
            <person name="Wu L."/>
            <person name="Ma J."/>
        </authorList>
    </citation>
    <scope>NUCLEOTIDE SEQUENCE [LARGE SCALE GENOMIC DNA]</scope>
    <source>
        <strain evidence="5">CECT 8482</strain>
    </source>
</reference>
<sequence>MSHYRSDYRTLVREALTAHPRFAGFTVMRVWPGSIDAATLPVIGVLTPQERNAPDTQTTTTRGTLLQVALRRIGHDEVEDNLDADSEVVEAVVIAALRNRERNCVLEETSVVSNSDAHAFVGRDEDQPVRSRGRHARIAQRDGRGLRTGDPVSCPDLRVAHDQGKRAAHGDRRVDCCGARRRPGAKQKMSELQTVLKSLREEAAKLKTTLWMSETDATIWDNLDKAKVSAGSASGKEIADLTRQIEGMKQLKDATEEWRDMVKSAFTDFVAKGASFRDSLSNIISKLAEMVASVGFDSIWKGLGGDAMSGSFLSWIGIGANANGTPNWRGGMTRVNERGGEILNLPKGTQIIPNDISKRMADQAANSGGGGHVSIGLDQSTGSLTATMVISASAPMPRCGSFKAQRPEARRDRRCADLGKTQQGAVIMDIIKAALLPHLLEIFGILLASLIGWAANTARRKWGIDIEARHREALQSALLNGARLALERGFGGQAAVAEILKHVQISVPDAVIALDARAEVLDSLAQAKLREAVRQ</sequence>
<dbReference type="EMBL" id="JAUFRC010000001">
    <property type="protein sequence ID" value="MDN3711853.1"/>
    <property type="molecule type" value="Genomic_DNA"/>
</dbReference>
<gene>
    <name evidence="4" type="ORF">QWZ10_08455</name>
</gene>
<evidence type="ECO:0000256" key="3">
    <source>
        <dbReference type="SAM" id="Phobius"/>
    </source>
</evidence>
<organism evidence="4 5">
    <name type="scientific">Paracoccus cavernae</name>
    <dbReference type="NCBI Taxonomy" id="1571207"/>
    <lineage>
        <taxon>Bacteria</taxon>
        <taxon>Pseudomonadati</taxon>
        <taxon>Pseudomonadota</taxon>
        <taxon>Alphaproteobacteria</taxon>
        <taxon>Rhodobacterales</taxon>
        <taxon>Paracoccaceae</taxon>
        <taxon>Paracoccus</taxon>
    </lineage>
</organism>
<feature type="coiled-coil region" evidence="1">
    <location>
        <begin position="182"/>
        <end position="209"/>
    </location>
</feature>
<protein>
    <submittedName>
        <fullName evidence="4">Uncharacterized protein</fullName>
    </submittedName>
</protein>
<proteinExistence type="predicted"/>
<evidence type="ECO:0000313" key="5">
    <source>
        <dbReference type="Proteomes" id="UP001243846"/>
    </source>
</evidence>
<comment type="caution">
    <text evidence="4">The sequence shown here is derived from an EMBL/GenBank/DDBJ whole genome shotgun (WGS) entry which is preliminary data.</text>
</comment>
<keyword evidence="3" id="KW-1133">Transmembrane helix</keyword>
<keyword evidence="3" id="KW-0812">Transmembrane</keyword>
<accession>A0ABT8D4Y7</accession>
<dbReference type="Proteomes" id="UP001243846">
    <property type="component" value="Unassembled WGS sequence"/>
</dbReference>
<name>A0ABT8D4Y7_9RHOB</name>
<keyword evidence="5" id="KW-1185">Reference proteome</keyword>
<keyword evidence="3" id="KW-0472">Membrane</keyword>
<feature type="transmembrane region" description="Helical" evidence="3">
    <location>
        <begin position="435"/>
        <end position="455"/>
    </location>
</feature>
<feature type="region of interest" description="Disordered" evidence="2">
    <location>
        <begin position="125"/>
        <end position="150"/>
    </location>
</feature>
<evidence type="ECO:0000313" key="4">
    <source>
        <dbReference type="EMBL" id="MDN3711853.1"/>
    </source>
</evidence>
<keyword evidence="1" id="KW-0175">Coiled coil</keyword>